<feature type="signal peptide" evidence="2">
    <location>
        <begin position="1"/>
        <end position="21"/>
    </location>
</feature>
<dbReference type="EMBL" id="CAJNOM010000475">
    <property type="protein sequence ID" value="CAF1458876.1"/>
    <property type="molecule type" value="Genomic_DNA"/>
</dbReference>
<feature type="domain" description="JmjC" evidence="4">
    <location>
        <begin position="121"/>
        <end position="285"/>
    </location>
</feature>
<dbReference type="Proteomes" id="UP000663877">
    <property type="component" value="Unassembled WGS sequence"/>
</dbReference>
<dbReference type="SUPFAM" id="SSF51197">
    <property type="entry name" value="Clavaminate synthase-like"/>
    <property type="match status" value="1"/>
</dbReference>
<dbReference type="AlphaFoldDB" id="A0A813Z9Z6"/>
<comment type="caution">
    <text evidence="5">The sequence shown here is derived from an EMBL/GenBank/DDBJ whole genome shotgun (WGS) entry which is preliminary data.</text>
</comment>
<dbReference type="Proteomes" id="UP000663832">
    <property type="component" value="Unassembled WGS sequence"/>
</dbReference>
<dbReference type="InterPro" id="IPR011992">
    <property type="entry name" value="EF-hand-dom_pair"/>
</dbReference>
<evidence type="ECO:0000256" key="2">
    <source>
        <dbReference type="SAM" id="SignalP"/>
    </source>
</evidence>
<feature type="domain" description="EF-hand" evidence="3">
    <location>
        <begin position="344"/>
        <end position="379"/>
    </location>
</feature>
<evidence type="ECO:0000313" key="6">
    <source>
        <dbReference type="EMBL" id="CAF1458876.1"/>
    </source>
</evidence>
<dbReference type="Pfam" id="PF13621">
    <property type="entry name" value="Cupin_8"/>
    <property type="match status" value="1"/>
</dbReference>
<dbReference type="Gene3D" id="2.60.120.650">
    <property type="entry name" value="Cupin"/>
    <property type="match status" value="1"/>
</dbReference>
<evidence type="ECO:0008006" key="9">
    <source>
        <dbReference type="Google" id="ProtNLM"/>
    </source>
</evidence>
<proteinExistence type="predicted"/>
<dbReference type="InterPro" id="IPR041667">
    <property type="entry name" value="Cupin_8"/>
</dbReference>
<dbReference type="EMBL" id="CAJNOI010000035">
    <property type="protein sequence ID" value="CAF0896404.1"/>
    <property type="molecule type" value="Genomic_DNA"/>
</dbReference>
<dbReference type="InterPro" id="IPR002048">
    <property type="entry name" value="EF_hand_dom"/>
</dbReference>
<organism evidence="5 8">
    <name type="scientific">Adineta steineri</name>
    <dbReference type="NCBI Taxonomy" id="433720"/>
    <lineage>
        <taxon>Eukaryota</taxon>
        <taxon>Metazoa</taxon>
        <taxon>Spiralia</taxon>
        <taxon>Gnathifera</taxon>
        <taxon>Rotifera</taxon>
        <taxon>Eurotatoria</taxon>
        <taxon>Bdelloidea</taxon>
        <taxon>Adinetida</taxon>
        <taxon>Adinetidae</taxon>
        <taxon>Adineta</taxon>
    </lineage>
</organism>
<evidence type="ECO:0000313" key="5">
    <source>
        <dbReference type="EMBL" id="CAF0896404.1"/>
    </source>
</evidence>
<feature type="chain" id="PRO_5036223677" description="JmjC domain-containing protein" evidence="2">
    <location>
        <begin position="22"/>
        <end position="430"/>
    </location>
</feature>
<dbReference type="PROSITE" id="PS00018">
    <property type="entry name" value="EF_HAND_1"/>
    <property type="match status" value="1"/>
</dbReference>
<evidence type="ECO:0000259" key="4">
    <source>
        <dbReference type="PROSITE" id="PS51184"/>
    </source>
</evidence>
<evidence type="ECO:0000313" key="7">
    <source>
        <dbReference type="Proteomes" id="UP000663832"/>
    </source>
</evidence>
<reference evidence="5" key="1">
    <citation type="submission" date="2021-02" db="EMBL/GenBank/DDBJ databases">
        <authorList>
            <person name="Nowell W R."/>
        </authorList>
    </citation>
    <scope>NUCLEOTIDE SEQUENCE</scope>
</reference>
<dbReference type="PANTHER" id="PTHR12461">
    <property type="entry name" value="HYPOXIA-INDUCIBLE FACTOR 1 ALPHA INHIBITOR-RELATED"/>
    <property type="match status" value="1"/>
</dbReference>
<accession>A0A813Z9Z6</accession>
<dbReference type="PANTHER" id="PTHR12461:SF18">
    <property type="entry name" value="JMJC DOMAIN-CONTAINING PROTEIN"/>
    <property type="match status" value="1"/>
</dbReference>
<dbReference type="OrthoDB" id="415358at2759"/>
<dbReference type="PROSITE" id="PS50222">
    <property type="entry name" value="EF_HAND_2"/>
    <property type="match status" value="1"/>
</dbReference>
<dbReference type="SMART" id="SM00558">
    <property type="entry name" value="JmjC"/>
    <property type="match status" value="1"/>
</dbReference>
<keyword evidence="7" id="KW-1185">Reference proteome</keyword>
<dbReference type="InterPro" id="IPR018247">
    <property type="entry name" value="EF_Hand_1_Ca_BS"/>
</dbReference>
<dbReference type="SUPFAM" id="SSF47473">
    <property type="entry name" value="EF-hand"/>
    <property type="match status" value="1"/>
</dbReference>
<dbReference type="PROSITE" id="PS51184">
    <property type="entry name" value="JMJC"/>
    <property type="match status" value="1"/>
</dbReference>
<evidence type="ECO:0000259" key="3">
    <source>
        <dbReference type="PROSITE" id="PS50222"/>
    </source>
</evidence>
<gene>
    <name evidence="5" type="ORF">BJG266_LOCUS10235</name>
    <name evidence="6" type="ORF">QVE165_LOCUS40802</name>
</gene>
<keyword evidence="2" id="KW-0732">Signal</keyword>
<sequence>MFYYRQLILINFFLVYLSASSQHSGHLKPFGSSGPFEQIDKLTNDFPDPILFFENYAFKSHPVLFRQVLANDLYLSLWNKDKKLKKLFLNNKEIVHVETRKKESRKQNILTMTMTDFLKRYQSEELYLVEEVPKLVRPYFTLPKCLQCEPAIETFQVAMLWFSSGNTSSVVHTDDYDNINCVLQGEKQFILIDPHTYKHVASQIIDNPSGSFSSIDVDRVNYDKYSSLDNDIHYYQMNLSRGDCLFIPALWIHQVRSSDRNIAVNYWLNHARVKNAVINQNTCELLKQSNLMTLDTITWPKELSNLEGLQDFMFDLIDEGATSFKDWTREFSKDLNFDLHSNTGIITLFAEFFNMIDTNENGFITVNELELLLDDNNNMTAAFEILQDIVNLIEIKSGKDVQSNNQNIDELLSGDETEKDDDINLKHEDL</sequence>
<evidence type="ECO:0000313" key="8">
    <source>
        <dbReference type="Proteomes" id="UP000663877"/>
    </source>
</evidence>
<evidence type="ECO:0000256" key="1">
    <source>
        <dbReference type="ARBA" id="ARBA00022837"/>
    </source>
</evidence>
<dbReference type="GO" id="GO:0005509">
    <property type="term" value="F:calcium ion binding"/>
    <property type="evidence" value="ECO:0007669"/>
    <property type="project" value="InterPro"/>
</dbReference>
<name>A0A813Z9Z6_9BILA</name>
<keyword evidence="1" id="KW-0106">Calcium</keyword>
<protein>
    <recommendedName>
        <fullName evidence="9">JmjC domain-containing protein</fullName>
    </recommendedName>
</protein>
<dbReference type="InterPro" id="IPR003347">
    <property type="entry name" value="JmjC_dom"/>
</dbReference>